<keyword evidence="6" id="KW-1185">Reference proteome</keyword>
<evidence type="ECO:0000256" key="2">
    <source>
        <dbReference type="ARBA" id="ARBA00022490"/>
    </source>
</evidence>
<dbReference type="GO" id="GO:0000278">
    <property type="term" value="P:mitotic cell cycle"/>
    <property type="evidence" value="ECO:0007669"/>
    <property type="project" value="TreeGrafter"/>
</dbReference>
<dbReference type="Proteomes" id="UP000007801">
    <property type="component" value="Unassembled WGS sequence"/>
</dbReference>
<proteinExistence type="predicted"/>
<dbReference type="eggNOG" id="ENOG502QS0S">
    <property type="taxonomic scope" value="Eukaryota"/>
</dbReference>
<dbReference type="InterPro" id="IPR000048">
    <property type="entry name" value="IQ_motif_EF-hand-BS"/>
</dbReference>
<evidence type="ECO:0000256" key="4">
    <source>
        <dbReference type="ARBA" id="ARBA00022860"/>
    </source>
</evidence>
<dbReference type="InterPro" id="IPR051185">
    <property type="entry name" value="ASPM"/>
</dbReference>
<dbReference type="GO" id="GO:0000922">
    <property type="term" value="C:spindle pole"/>
    <property type="evidence" value="ECO:0007669"/>
    <property type="project" value="TreeGrafter"/>
</dbReference>
<comment type="subcellular location">
    <subcellularLocation>
        <location evidence="1">Cytoplasm</location>
    </subcellularLocation>
</comment>
<keyword evidence="2" id="KW-0963">Cytoplasm</keyword>
<reference evidence="5 6" key="1">
    <citation type="journal article" date="2007" name="Nature">
        <title>Evolution of genes and genomes on the Drosophila phylogeny.</title>
        <authorList>
            <consortium name="Drosophila 12 Genomes Consortium"/>
            <person name="Clark A.G."/>
            <person name="Eisen M.B."/>
            <person name="Smith D.R."/>
            <person name="Bergman C.M."/>
            <person name="Oliver B."/>
            <person name="Markow T.A."/>
            <person name="Kaufman T.C."/>
            <person name="Kellis M."/>
            <person name="Gelbart W."/>
            <person name="Iyer V.N."/>
            <person name="Pollard D.A."/>
            <person name="Sackton T.B."/>
            <person name="Larracuente A.M."/>
            <person name="Singh N.D."/>
            <person name="Abad J.P."/>
            <person name="Abt D.N."/>
            <person name="Adryan B."/>
            <person name="Aguade M."/>
            <person name="Akashi H."/>
            <person name="Anderson W.W."/>
            <person name="Aquadro C.F."/>
            <person name="Ardell D.H."/>
            <person name="Arguello R."/>
            <person name="Artieri C.G."/>
            <person name="Barbash D.A."/>
            <person name="Barker D."/>
            <person name="Barsanti P."/>
            <person name="Batterham P."/>
            <person name="Batzoglou S."/>
            <person name="Begun D."/>
            <person name="Bhutkar A."/>
            <person name="Blanco E."/>
            <person name="Bosak S.A."/>
            <person name="Bradley R.K."/>
            <person name="Brand A.D."/>
            <person name="Brent M.R."/>
            <person name="Brooks A.N."/>
            <person name="Brown R.H."/>
            <person name="Butlin R.K."/>
            <person name="Caggese C."/>
            <person name="Calvi B.R."/>
            <person name="Bernardo de Carvalho A."/>
            <person name="Caspi A."/>
            <person name="Castrezana S."/>
            <person name="Celniker S.E."/>
            <person name="Chang J.L."/>
            <person name="Chapple C."/>
            <person name="Chatterji S."/>
            <person name="Chinwalla A."/>
            <person name="Civetta A."/>
            <person name="Clifton S.W."/>
            <person name="Comeron J.M."/>
            <person name="Costello J.C."/>
            <person name="Coyne J.A."/>
            <person name="Daub J."/>
            <person name="David R.G."/>
            <person name="Delcher A.L."/>
            <person name="Delehaunty K."/>
            <person name="Do C.B."/>
            <person name="Ebling H."/>
            <person name="Edwards K."/>
            <person name="Eickbush T."/>
            <person name="Evans J.D."/>
            <person name="Filipski A."/>
            <person name="Findeiss S."/>
            <person name="Freyhult E."/>
            <person name="Fulton L."/>
            <person name="Fulton R."/>
            <person name="Garcia A.C."/>
            <person name="Gardiner A."/>
            <person name="Garfield D.A."/>
            <person name="Garvin B.E."/>
            <person name="Gibson G."/>
            <person name="Gilbert D."/>
            <person name="Gnerre S."/>
            <person name="Godfrey J."/>
            <person name="Good R."/>
            <person name="Gotea V."/>
            <person name="Gravely B."/>
            <person name="Greenberg A.J."/>
            <person name="Griffiths-Jones S."/>
            <person name="Gross S."/>
            <person name="Guigo R."/>
            <person name="Gustafson E.A."/>
            <person name="Haerty W."/>
            <person name="Hahn M.W."/>
            <person name="Halligan D.L."/>
            <person name="Halpern A.L."/>
            <person name="Halter G.M."/>
            <person name="Han M.V."/>
            <person name="Heger A."/>
            <person name="Hillier L."/>
            <person name="Hinrichs A.S."/>
            <person name="Holmes I."/>
            <person name="Hoskins R.A."/>
            <person name="Hubisz M.J."/>
            <person name="Hultmark D."/>
            <person name="Huntley M.A."/>
            <person name="Jaffe D.B."/>
            <person name="Jagadeeshan S."/>
            <person name="Jeck W.R."/>
            <person name="Johnson J."/>
            <person name="Jones C.D."/>
            <person name="Jordan W.C."/>
            <person name="Karpen G.H."/>
            <person name="Kataoka E."/>
            <person name="Keightley P.D."/>
            <person name="Kheradpour P."/>
            <person name="Kirkness E.F."/>
            <person name="Koerich L.B."/>
            <person name="Kristiansen K."/>
            <person name="Kudrna D."/>
            <person name="Kulathinal R.J."/>
            <person name="Kumar S."/>
            <person name="Kwok R."/>
            <person name="Lander E."/>
            <person name="Langley C.H."/>
            <person name="Lapoint R."/>
            <person name="Lazzaro B.P."/>
            <person name="Lee S.J."/>
            <person name="Levesque L."/>
            <person name="Li R."/>
            <person name="Lin C.F."/>
            <person name="Lin M.F."/>
            <person name="Lindblad-Toh K."/>
            <person name="Llopart A."/>
            <person name="Long M."/>
            <person name="Low L."/>
            <person name="Lozovsky E."/>
            <person name="Lu J."/>
            <person name="Luo M."/>
            <person name="Machado C.A."/>
            <person name="Makalowski W."/>
            <person name="Marzo M."/>
            <person name="Matsuda M."/>
            <person name="Matzkin L."/>
            <person name="McAllister B."/>
            <person name="McBride C.S."/>
            <person name="McKernan B."/>
            <person name="McKernan K."/>
            <person name="Mendez-Lago M."/>
            <person name="Minx P."/>
            <person name="Mollenhauer M.U."/>
            <person name="Montooth K."/>
            <person name="Mount S.M."/>
            <person name="Mu X."/>
            <person name="Myers E."/>
            <person name="Negre B."/>
            <person name="Newfeld S."/>
            <person name="Nielsen R."/>
            <person name="Noor M.A."/>
            <person name="O'Grady P."/>
            <person name="Pachter L."/>
            <person name="Papaceit M."/>
            <person name="Parisi M.J."/>
            <person name="Parisi M."/>
            <person name="Parts L."/>
            <person name="Pedersen J.S."/>
            <person name="Pesole G."/>
            <person name="Phillippy A.M."/>
            <person name="Ponting C.P."/>
            <person name="Pop M."/>
            <person name="Porcelli D."/>
            <person name="Powell J.R."/>
            <person name="Prohaska S."/>
            <person name="Pruitt K."/>
            <person name="Puig M."/>
            <person name="Quesneville H."/>
            <person name="Ram K.R."/>
            <person name="Rand D."/>
            <person name="Rasmussen M.D."/>
            <person name="Reed L.K."/>
            <person name="Reenan R."/>
            <person name="Reily A."/>
            <person name="Remington K.A."/>
            <person name="Rieger T.T."/>
            <person name="Ritchie M.G."/>
            <person name="Robin C."/>
            <person name="Rogers Y.H."/>
            <person name="Rohde C."/>
            <person name="Rozas J."/>
            <person name="Rubenfield M.J."/>
            <person name="Ruiz A."/>
            <person name="Russo S."/>
            <person name="Salzberg S.L."/>
            <person name="Sanchez-Gracia A."/>
            <person name="Saranga D.J."/>
            <person name="Sato H."/>
            <person name="Schaeffer S.W."/>
            <person name="Schatz M.C."/>
            <person name="Schlenke T."/>
            <person name="Schwartz R."/>
            <person name="Segarra C."/>
            <person name="Singh R.S."/>
            <person name="Sirot L."/>
            <person name="Sirota M."/>
            <person name="Sisneros N.B."/>
            <person name="Smith C.D."/>
            <person name="Smith T.F."/>
            <person name="Spieth J."/>
            <person name="Stage D.E."/>
            <person name="Stark A."/>
            <person name="Stephan W."/>
            <person name="Strausberg R.L."/>
            <person name="Strempel S."/>
            <person name="Sturgill D."/>
            <person name="Sutton G."/>
            <person name="Sutton G.G."/>
            <person name="Tao W."/>
            <person name="Teichmann S."/>
            <person name="Tobari Y.N."/>
            <person name="Tomimura Y."/>
            <person name="Tsolas J.M."/>
            <person name="Valente V.L."/>
            <person name="Venter E."/>
            <person name="Venter J.C."/>
            <person name="Vicario S."/>
            <person name="Vieira F.G."/>
            <person name="Vilella A.J."/>
            <person name="Villasante A."/>
            <person name="Walenz B."/>
            <person name="Wang J."/>
            <person name="Wasserman M."/>
            <person name="Watts T."/>
            <person name="Wilson D."/>
            <person name="Wilson R.K."/>
            <person name="Wing R.A."/>
            <person name="Wolfner M.F."/>
            <person name="Wong A."/>
            <person name="Wong G.K."/>
            <person name="Wu C.I."/>
            <person name="Wu G."/>
            <person name="Yamamoto D."/>
            <person name="Yang H.P."/>
            <person name="Yang S.P."/>
            <person name="Yorke J.A."/>
            <person name="Yoshida K."/>
            <person name="Zdobnov E."/>
            <person name="Zhang P."/>
            <person name="Zhang Y."/>
            <person name="Zimin A.V."/>
            <person name="Baldwin J."/>
            <person name="Abdouelleil A."/>
            <person name="Abdulkadir J."/>
            <person name="Abebe A."/>
            <person name="Abera B."/>
            <person name="Abreu J."/>
            <person name="Acer S.C."/>
            <person name="Aftuck L."/>
            <person name="Alexander A."/>
            <person name="An P."/>
            <person name="Anderson E."/>
            <person name="Anderson S."/>
            <person name="Arachi H."/>
            <person name="Azer M."/>
            <person name="Bachantsang P."/>
            <person name="Barry A."/>
            <person name="Bayul T."/>
            <person name="Berlin A."/>
            <person name="Bessette D."/>
            <person name="Bloom T."/>
            <person name="Blye J."/>
            <person name="Boguslavskiy L."/>
            <person name="Bonnet C."/>
            <person name="Boukhgalter B."/>
            <person name="Bourzgui I."/>
            <person name="Brown A."/>
            <person name="Cahill P."/>
            <person name="Channer S."/>
            <person name="Cheshatsang Y."/>
            <person name="Chuda L."/>
            <person name="Citroen M."/>
            <person name="Collymore A."/>
            <person name="Cooke P."/>
            <person name="Costello M."/>
            <person name="D'Aco K."/>
            <person name="Daza R."/>
            <person name="De Haan G."/>
            <person name="DeGray S."/>
            <person name="DeMaso C."/>
            <person name="Dhargay N."/>
            <person name="Dooley K."/>
            <person name="Dooley E."/>
            <person name="Doricent M."/>
            <person name="Dorje P."/>
            <person name="Dorjee K."/>
            <person name="Dupes A."/>
            <person name="Elong R."/>
            <person name="Falk J."/>
            <person name="Farina A."/>
            <person name="Faro S."/>
            <person name="Ferguson D."/>
            <person name="Fisher S."/>
            <person name="Foley C.D."/>
            <person name="Franke A."/>
            <person name="Friedrich D."/>
            <person name="Gadbois L."/>
            <person name="Gearin G."/>
            <person name="Gearin C.R."/>
            <person name="Giannoukos G."/>
            <person name="Goode T."/>
            <person name="Graham J."/>
            <person name="Grandbois E."/>
            <person name="Grewal S."/>
            <person name="Gyaltsen K."/>
            <person name="Hafez N."/>
            <person name="Hagos B."/>
            <person name="Hall J."/>
            <person name="Henson C."/>
            <person name="Hollinger A."/>
            <person name="Honan T."/>
            <person name="Huard M.D."/>
            <person name="Hughes L."/>
            <person name="Hurhula B."/>
            <person name="Husby M.E."/>
            <person name="Kamat A."/>
            <person name="Kanga B."/>
            <person name="Kashin S."/>
            <person name="Khazanovich D."/>
            <person name="Kisner P."/>
            <person name="Lance K."/>
            <person name="Lara M."/>
            <person name="Lee W."/>
            <person name="Lennon N."/>
            <person name="Letendre F."/>
            <person name="LeVine R."/>
            <person name="Lipovsky A."/>
            <person name="Liu X."/>
            <person name="Liu J."/>
            <person name="Liu S."/>
            <person name="Lokyitsang T."/>
            <person name="Lokyitsang Y."/>
            <person name="Lubonja R."/>
            <person name="Lui A."/>
            <person name="MacDonald P."/>
            <person name="Magnisalis V."/>
            <person name="Maru K."/>
            <person name="Matthews C."/>
            <person name="McCusker W."/>
            <person name="McDonough S."/>
            <person name="Mehta T."/>
            <person name="Meldrim J."/>
            <person name="Meneus L."/>
            <person name="Mihai O."/>
            <person name="Mihalev A."/>
            <person name="Mihova T."/>
            <person name="Mittelman R."/>
            <person name="Mlenga V."/>
            <person name="Montmayeur A."/>
            <person name="Mulrain L."/>
            <person name="Navidi A."/>
            <person name="Naylor J."/>
            <person name="Negash T."/>
            <person name="Nguyen T."/>
            <person name="Nguyen N."/>
            <person name="Nicol R."/>
            <person name="Norbu C."/>
            <person name="Norbu N."/>
            <person name="Novod N."/>
            <person name="O'Neill B."/>
            <person name="Osman S."/>
            <person name="Markiewicz E."/>
            <person name="Oyono O.L."/>
            <person name="Patti C."/>
            <person name="Phunkhang P."/>
            <person name="Pierre F."/>
            <person name="Priest M."/>
            <person name="Raghuraman S."/>
            <person name="Rege F."/>
            <person name="Reyes R."/>
            <person name="Rise C."/>
            <person name="Rogov P."/>
            <person name="Ross K."/>
            <person name="Ryan E."/>
            <person name="Settipalli S."/>
            <person name="Shea T."/>
            <person name="Sherpa N."/>
            <person name="Shi L."/>
            <person name="Shih D."/>
            <person name="Sparrow T."/>
            <person name="Spaulding J."/>
            <person name="Stalker J."/>
            <person name="Stange-Thomann N."/>
            <person name="Stavropoulos S."/>
            <person name="Stone C."/>
            <person name="Strader C."/>
            <person name="Tesfaye S."/>
            <person name="Thomson T."/>
            <person name="Thoulutsang Y."/>
            <person name="Thoulutsang D."/>
            <person name="Topham K."/>
            <person name="Topping I."/>
            <person name="Tsamla T."/>
            <person name="Vassiliev H."/>
            <person name="Vo A."/>
            <person name="Wangchuk T."/>
            <person name="Wangdi T."/>
            <person name="Weiand M."/>
            <person name="Wilkinson J."/>
            <person name="Wilson A."/>
            <person name="Yadav S."/>
            <person name="Young G."/>
            <person name="Yu Q."/>
            <person name="Zembek L."/>
            <person name="Zhong D."/>
            <person name="Zimmer A."/>
            <person name="Zwirko Z."/>
            <person name="Jaffe D.B."/>
            <person name="Alvarez P."/>
            <person name="Brockman W."/>
            <person name="Butler J."/>
            <person name="Chin C."/>
            <person name="Gnerre S."/>
            <person name="Grabherr M."/>
            <person name="Kleber M."/>
            <person name="Mauceli E."/>
            <person name="MacCallum I."/>
        </authorList>
    </citation>
    <scope>NUCLEOTIDE SEQUENCE [LARGE SCALE GENOMIC DNA]</scope>
    <source>
        <strain evidence="6">Tucson 14024-0371.13</strain>
    </source>
</reference>
<dbReference type="GeneID" id="6497741"/>
<protein>
    <submittedName>
        <fullName evidence="5">Uncharacterized protein, isoform A</fullName>
    </submittedName>
</protein>
<dbReference type="SMR" id="B3ML07"/>
<dbReference type="EMBL" id="CH902620">
    <property type="protein sequence ID" value="EDV30665.2"/>
    <property type="molecule type" value="Genomic_DNA"/>
</dbReference>
<dbReference type="HOGENOM" id="CLU_059449_0_0_1"/>
<evidence type="ECO:0000313" key="6">
    <source>
        <dbReference type="Proteomes" id="UP000007801"/>
    </source>
</evidence>
<dbReference type="AlphaFoldDB" id="B3ML07"/>
<dbReference type="STRING" id="7217.B3ML07"/>
<dbReference type="KEGG" id="dan:6497741"/>
<dbReference type="GO" id="GO:0051295">
    <property type="term" value="P:establishment of meiotic spindle localization"/>
    <property type="evidence" value="ECO:0007669"/>
    <property type="project" value="TreeGrafter"/>
</dbReference>
<dbReference type="Gene3D" id="1.20.5.190">
    <property type="match status" value="1"/>
</dbReference>
<evidence type="ECO:0000256" key="1">
    <source>
        <dbReference type="ARBA" id="ARBA00004496"/>
    </source>
</evidence>
<dbReference type="OrthoDB" id="190375at2759"/>
<dbReference type="SMART" id="SM00015">
    <property type="entry name" value="IQ"/>
    <property type="match status" value="3"/>
</dbReference>
<keyword evidence="3" id="KW-0677">Repeat</keyword>
<dbReference type="GO" id="GO:0007051">
    <property type="term" value="P:spindle organization"/>
    <property type="evidence" value="ECO:0007669"/>
    <property type="project" value="TreeGrafter"/>
</dbReference>
<accession>B3ML07</accession>
<name>B3ML07_DROAN</name>
<evidence type="ECO:0000256" key="3">
    <source>
        <dbReference type="ARBA" id="ARBA00022737"/>
    </source>
</evidence>
<organism evidence="5 6">
    <name type="scientific">Drosophila ananassae</name>
    <name type="common">Fruit fly</name>
    <dbReference type="NCBI Taxonomy" id="7217"/>
    <lineage>
        <taxon>Eukaryota</taxon>
        <taxon>Metazoa</taxon>
        <taxon>Ecdysozoa</taxon>
        <taxon>Arthropoda</taxon>
        <taxon>Hexapoda</taxon>
        <taxon>Insecta</taxon>
        <taxon>Pterygota</taxon>
        <taxon>Neoptera</taxon>
        <taxon>Endopterygota</taxon>
        <taxon>Diptera</taxon>
        <taxon>Brachycera</taxon>
        <taxon>Muscomorpha</taxon>
        <taxon>Ephydroidea</taxon>
        <taxon>Drosophilidae</taxon>
        <taxon>Drosophila</taxon>
        <taxon>Sophophora</taxon>
    </lineage>
</organism>
<dbReference type="PANTHER" id="PTHR22706">
    <property type="entry name" value="ASSEMBLY FACTOR FOR SPINDLE MICROTUBULES"/>
    <property type="match status" value="1"/>
</dbReference>
<dbReference type="GO" id="GO:0005516">
    <property type="term" value="F:calmodulin binding"/>
    <property type="evidence" value="ECO:0007669"/>
    <property type="project" value="UniProtKB-KW"/>
</dbReference>
<sequence length="371" mass="44610">MFSLKIQLVVQPTTPNVEELIDDEQDPGYTDECEASSEWPLEVKLSRTAHHMLDYKMYLAAKRIQAHWRRYRVQKLLRQRLQAVITIQRWWRGFWERSQHWRYIELQLEETVVDHFHRASNTIQALFRGWRDRRNVHDARKLHQMQTDAVEELLHSMALQMHSIKAEGFIAGVESLRDSSLLLKVDRLIAMLAFRYHNVRVVSLVSRRMTYAEEERRHFKSSEFFFEVPFAGPNFDDVCDAGRTKDKKLVKADIDQRFQDIVVGYENFQQNTKLKELLRGKELIKRQRLRNHIVEKEQLKNREFCEDVVDHMKKWQIWQDVEPFEFTPEIFCDENNFDGFFSRVRYLLDKYNVSCFCKVQTDLDILQPHKN</sequence>
<dbReference type="PROSITE" id="PS50096">
    <property type="entry name" value="IQ"/>
    <property type="match status" value="2"/>
</dbReference>
<gene>
    <name evidence="5" type="primary">Dana\GF14926</name>
    <name evidence="5" type="synonym">dana_GLEANR_15692</name>
    <name evidence="5" type="ORF">GF14926</name>
</gene>
<evidence type="ECO:0000313" key="5">
    <source>
        <dbReference type="EMBL" id="EDV30665.2"/>
    </source>
</evidence>
<keyword evidence="4" id="KW-0112">Calmodulin-binding</keyword>
<dbReference type="GO" id="GO:0005737">
    <property type="term" value="C:cytoplasm"/>
    <property type="evidence" value="ECO:0007669"/>
    <property type="project" value="UniProtKB-SubCell"/>
</dbReference>
<dbReference type="InParanoid" id="B3ML07"/>
<dbReference type="PANTHER" id="PTHR22706:SF1">
    <property type="entry name" value="ASSEMBLY FACTOR FOR SPINDLE MICROTUBULES"/>
    <property type="match status" value="1"/>
</dbReference>
<dbReference type="Pfam" id="PF00612">
    <property type="entry name" value="IQ"/>
    <property type="match status" value="3"/>
</dbReference>